<evidence type="ECO:0000256" key="4">
    <source>
        <dbReference type="ARBA" id="ARBA00022553"/>
    </source>
</evidence>
<evidence type="ECO:0000256" key="1">
    <source>
        <dbReference type="ARBA" id="ARBA00001947"/>
    </source>
</evidence>
<keyword evidence="6" id="KW-0378">Hydrolase</keyword>
<dbReference type="PROSITE" id="PS00123">
    <property type="entry name" value="ALKALINE_PHOSPHATASE"/>
    <property type="match status" value="1"/>
</dbReference>
<dbReference type="Proteomes" id="UP001381693">
    <property type="component" value="Unassembled WGS sequence"/>
</dbReference>
<dbReference type="InterPro" id="IPR017850">
    <property type="entry name" value="Alkaline_phosphatase_core_sf"/>
</dbReference>
<keyword evidence="7" id="KW-0862">Zinc</keyword>
<feature type="binding site" evidence="10">
    <location>
        <position position="74"/>
    </location>
    <ligand>
        <name>Mg(2+)</name>
        <dbReference type="ChEBI" id="CHEBI:18420"/>
    </ligand>
</feature>
<evidence type="ECO:0000256" key="9">
    <source>
        <dbReference type="PIRSR" id="PIRSR601952-1"/>
    </source>
</evidence>
<evidence type="ECO:0000256" key="5">
    <source>
        <dbReference type="ARBA" id="ARBA00022723"/>
    </source>
</evidence>
<evidence type="ECO:0000256" key="11">
    <source>
        <dbReference type="RuleBase" id="RU003946"/>
    </source>
</evidence>
<evidence type="ECO:0000256" key="6">
    <source>
        <dbReference type="ARBA" id="ARBA00022801"/>
    </source>
</evidence>
<keyword evidence="13" id="KW-1185">Reference proteome</keyword>
<keyword evidence="5 10" id="KW-0479">Metal-binding</keyword>
<comment type="similarity">
    <text evidence="2 11">Belongs to the alkaline phosphatase family.</text>
</comment>
<dbReference type="EC" id="3.1.3.1" evidence="3"/>
<evidence type="ECO:0000256" key="2">
    <source>
        <dbReference type="ARBA" id="ARBA00005984"/>
    </source>
</evidence>
<feature type="active site" description="Phosphoserine intermediate" evidence="9">
    <location>
        <position position="11"/>
    </location>
</feature>
<reference evidence="12 13" key="1">
    <citation type="submission" date="2023-11" db="EMBL/GenBank/DDBJ databases">
        <title>Halocaridina rubra genome assembly.</title>
        <authorList>
            <person name="Smith C."/>
        </authorList>
    </citation>
    <scope>NUCLEOTIDE SEQUENCE [LARGE SCALE GENOMIC DNA]</scope>
    <source>
        <strain evidence="12">EP-1</strain>
        <tissue evidence="12">Whole</tissue>
    </source>
</reference>
<proteinExistence type="inferred from homology"/>
<dbReference type="GO" id="GO:0046872">
    <property type="term" value="F:metal ion binding"/>
    <property type="evidence" value="ECO:0007669"/>
    <property type="project" value="UniProtKB-KW"/>
</dbReference>
<evidence type="ECO:0000256" key="8">
    <source>
        <dbReference type="ARBA" id="ARBA00022842"/>
    </source>
</evidence>
<keyword evidence="4" id="KW-0597">Phosphoprotein</keyword>
<keyword evidence="8 10" id="KW-0460">Magnesium</keyword>
<evidence type="ECO:0000313" key="12">
    <source>
        <dbReference type="EMBL" id="KAK7007051.1"/>
    </source>
</evidence>
<gene>
    <name evidence="12" type="ORF">SK128_027903</name>
</gene>
<dbReference type="PANTHER" id="PTHR11596">
    <property type="entry name" value="ALKALINE PHOSPHATASE"/>
    <property type="match status" value="1"/>
</dbReference>
<evidence type="ECO:0000313" key="13">
    <source>
        <dbReference type="Proteomes" id="UP001381693"/>
    </source>
</evidence>
<dbReference type="InterPro" id="IPR001952">
    <property type="entry name" value="Alkaline_phosphatase"/>
</dbReference>
<comment type="cofactor">
    <cofactor evidence="10">
        <name>Mg(2+)</name>
        <dbReference type="ChEBI" id="CHEBI:18420"/>
    </cofactor>
    <text evidence="10">Binds 1 Mg(2+) ion.</text>
</comment>
<evidence type="ECO:0000256" key="7">
    <source>
        <dbReference type="ARBA" id="ARBA00022833"/>
    </source>
</evidence>
<feature type="non-terminal residue" evidence="12">
    <location>
        <position position="94"/>
    </location>
</feature>
<name>A0AAN8ZVC7_HALRR</name>
<dbReference type="SUPFAM" id="SSF53649">
    <property type="entry name" value="Alkaline phosphatase-like"/>
    <property type="match status" value="1"/>
</dbReference>
<dbReference type="PANTHER" id="PTHR11596:SF5">
    <property type="entry name" value="ALKALINE PHOSPHATASE"/>
    <property type="match status" value="1"/>
</dbReference>
<dbReference type="PRINTS" id="PR00113">
    <property type="entry name" value="ALKPHPHTASE"/>
</dbReference>
<dbReference type="InterPro" id="IPR018299">
    <property type="entry name" value="Alkaline_phosphatase_AS"/>
</dbReference>
<dbReference type="Gene3D" id="3.40.720.10">
    <property type="entry name" value="Alkaline Phosphatase, subunit A"/>
    <property type="match status" value="1"/>
</dbReference>
<evidence type="ECO:0000256" key="3">
    <source>
        <dbReference type="ARBA" id="ARBA00012647"/>
    </source>
</evidence>
<dbReference type="EMBL" id="JAXCGZ010023631">
    <property type="protein sequence ID" value="KAK7007051.1"/>
    <property type="molecule type" value="Genomic_DNA"/>
</dbReference>
<accession>A0AAN8ZVC7</accession>
<dbReference type="Pfam" id="PF00245">
    <property type="entry name" value="Alk_phosphatase"/>
    <property type="match status" value="1"/>
</dbReference>
<comment type="caution">
    <text evidence="12">The sequence shown here is derived from an EMBL/GenBank/DDBJ whole genome shotgun (WGS) entry which is preliminary data.</text>
</comment>
<organism evidence="12 13">
    <name type="scientific">Halocaridina rubra</name>
    <name type="common">Hawaiian red shrimp</name>
    <dbReference type="NCBI Taxonomy" id="373956"/>
    <lineage>
        <taxon>Eukaryota</taxon>
        <taxon>Metazoa</taxon>
        <taxon>Ecdysozoa</taxon>
        <taxon>Arthropoda</taxon>
        <taxon>Crustacea</taxon>
        <taxon>Multicrustacea</taxon>
        <taxon>Malacostraca</taxon>
        <taxon>Eumalacostraca</taxon>
        <taxon>Eucarida</taxon>
        <taxon>Decapoda</taxon>
        <taxon>Pleocyemata</taxon>
        <taxon>Caridea</taxon>
        <taxon>Atyoidea</taxon>
        <taxon>Atyidae</taxon>
        <taxon>Halocaridina</taxon>
    </lineage>
</organism>
<feature type="binding site" evidence="10">
    <location>
        <position position="76"/>
    </location>
    <ligand>
        <name>Mg(2+)</name>
        <dbReference type="ChEBI" id="CHEBI:18420"/>
    </ligand>
</feature>
<dbReference type="GO" id="GO:0004035">
    <property type="term" value="F:alkaline phosphatase activity"/>
    <property type="evidence" value="ECO:0007669"/>
    <property type="project" value="UniProtKB-EC"/>
</dbReference>
<feature type="non-terminal residue" evidence="12">
    <location>
        <position position="1"/>
    </location>
</feature>
<sequence length="94" mass="9845">TYNTNSQVVDSASSATAFLCGVKGNLWTVGVDSNVLQSNCTDALNTSFHAHSIAKWFQDAGRSAGIVTTTRVTHATPAGAFAHSANRGWEDDAS</sequence>
<protein>
    <recommendedName>
        <fullName evidence="3">alkaline phosphatase</fullName>
        <ecNumber evidence="3">3.1.3.1</ecNumber>
    </recommendedName>
</protein>
<comment type="cofactor">
    <cofactor evidence="1">
        <name>Zn(2+)</name>
        <dbReference type="ChEBI" id="CHEBI:29105"/>
    </cofactor>
</comment>
<evidence type="ECO:0000256" key="10">
    <source>
        <dbReference type="PIRSR" id="PIRSR601952-2"/>
    </source>
</evidence>
<dbReference type="AlphaFoldDB" id="A0AAN8ZVC7"/>